<dbReference type="RefSeq" id="WP_113954145.1">
    <property type="nucleotide sequence ID" value="NZ_QNRT01000002.1"/>
</dbReference>
<keyword evidence="4" id="KW-1185">Reference proteome</keyword>
<name>A0A395JP77_9GAMM</name>
<dbReference type="InterPro" id="IPR012495">
    <property type="entry name" value="TadE-like_dom"/>
</dbReference>
<evidence type="ECO:0000313" key="4">
    <source>
        <dbReference type="Proteomes" id="UP000253083"/>
    </source>
</evidence>
<feature type="domain" description="TadE-like" evidence="2">
    <location>
        <begin position="18"/>
        <end position="60"/>
    </location>
</feature>
<dbReference type="Pfam" id="PF07811">
    <property type="entry name" value="TadE"/>
    <property type="match status" value="1"/>
</dbReference>
<dbReference type="OrthoDB" id="8830148at2"/>
<organism evidence="3 4">
    <name type="scientific">Arenicella xantha</name>
    <dbReference type="NCBI Taxonomy" id="644221"/>
    <lineage>
        <taxon>Bacteria</taxon>
        <taxon>Pseudomonadati</taxon>
        <taxon>Pseudomonadota</taxon>
        <taxon>Gammaproteobacteria</taxon>
        <taxon>Arenicellales</taxon>
        <taxon>Arenicellaceae</taxon>
        <taxon>Arenicella</taxon>
    </lineage>
</organism>
<keyword evidence="1" id="KW-1133">Transmembrane helix</keyword>
<gene>
    <name evidence="3" type="ORF">DFR28_102794</name>
</gene>
<reference evidence="3 4" key="1">
    <citation type="submission" date="2018-06" db="EMBL/GenBank/DDBJ databases">
        <title>Genomic Encyclopedia of Type Strains, Phase IV (KMG-IV): sequencing the most valuable type-strain genomes for metagenomic binning, comparative biology and taxonomic classification.</title>
        <authorList>
            <person name="Goeker M."/>
        </authorList>
    </citation>
    <scope>NUCLEOTIDE SEQUENCE [LARGE SCALE GENOMIC DNA]</scope>
    <source>
        <strain evidence="3 4">DSM 24032</strain>
    </source>
</reference>
<feature type="transmembrane region" description="Helical" evidence="1">
    <location>
        <begin position="21"/>
        <end position="45"/>
    </location>
</feature>
<dbReference type="InParanoid" id="A0A395JP77"/>
<accession>A0A395JP77</accession>
<evidence type="ECO:0000313" key="3">
    <source>
        <dbReference type="EMBL" id="RBP51374.1"/>
    </source>
</evidence>
<sequence>MKMHNHPSKQRYRATETGATLVELIYVLPLFFILLFGIVEMSYVYRSKATLNNATFEAARLGSLKNADRGEMRQALANGMMPLFVDGDKSVAGLGRAYVEARAFEASLNVAAIGDLDTVEIISPNLRVFQSFKRRIPVLDERRQRVSYVDAIPNDNLQFRETRTRRIRIGSQNLDINIQDANLLKIKTLWCHRLKVPGLRDLAYRTILRGFFGLGSSAEQRSCNALGAATGSVYVAITAHSIVRMQSPIYRGGLEN</sequence>
<evidence type="ECO:0000259" key="2">
    <source>
        <dbReference type="Pfam" id="PF07811"/>
    </source>
</evidence>
<evidence type="ECO:0000256" key="1">
    <source>
        <dbReference type="SAM" id="Phobius"/>
    </source>
</evidence>
<keyword evidence="1" id="KW-0812">Transmembrane</keyword>
<dbReference type="AlphaFoldDB" id="A0A395JP77"/>
<proteinExistence type="predicted"/>
<dbReference type="Proteomes" id="UP000253083">
    <property type="component" value="Unassembled WGS sequence"/>
</dbReference>
<protein>
    <submittedName>
        <fullName evidence="3">TadE-like protein</fullName>
    </submittedName>
</protein>
<dbReference type="EMBL" id="QNRT01000002">
    <property type="protein sequence ID" value="RBP51374.1"/>
    <property type="molecule type" value="Genomic_DNA"/>
</dbReference>
<keyword evidence="1" id="KW-0472">Membrane</keyword>
<comment type="caution">
    <text evidence="3">The sequence shown here is derived from an EMBL/GenBank/DDBJ whole genome shotgun (WGS) entry which is preliminary data.</text>
</comment>